<evidence type="ECO:0000313" key="2">
    <source>
        <dbReference type="Proteomes" id="UP000243535"/>
    </source>
</evidence>
<dbReference type="EMBL" id="CYHA01000004">
    <property type="protein sequence ID" value="CUA84375.1"/>
    <property type="molecule type" value="Genomic_DNA"/>
</dbReference>
<dbReference type="InterPro" id="IPR025906">
    <property type="entry name" value="YjfB_motility"/>
</dbReference>
<organism evidence="1 2">
    <name type="scientific">Gulbenkiania indica</name>
    <dbReference type="NCBI Taxonomy" id="375574"/>
    <lineage>
        <taxon>Bacteria</taxon>
        <taxon>Pseudomonadati</taxon>
        <taxon>Pseudomonadota</taxon>
        <taxon>Betaproteobacteria</taxon>
        <taxon>Neisseriales</taxon>
        <taxon>Chromobacteriaceae</taxon>
        <taxon>Gulbenkiania</taxon>
    </lineage>
</organism>
<name>A0A0K6H0G7_9NEIS</name>
<proteinExistence type="predicted"/>
<evidence type="ECO:0000313" key="1">
    <source>
        <dbReference type="EMBL" id="CUA84375.1"/>
    </source>
</evidence>
<dbReference type="AlphaFoldDB" id="A0A0K6H0G7"/>
<dbReference type="Pfam" id="PF14070">
    <property type="entry name" value="YjfB_motility"/>
    <property type="match status" value="1"/>
</dbReference>
<gene>
    <name evidence="1" type="ORF">Ga0061063_2067</name>
</gene>
<sequence length="63" mass="6415">MDGIASLSTAMAQAKVAQSVQIFALKRASEVAAQGTLALIQGIAAPEARNNPAHLGQNIDITA</sequence>
<protein>
    <submittedName>
        <fullName evidence="1">Putative motility protein</fullName>
    </submittedName>
</protein>
<dbReference type="RefSeq" id="WP_054286492.1">
    <property type="nucleotide sequence ID" value="NZ_CYHA01000004.1"/>
</dbReference>
<keyword evidence="2" id="KW-1185">Reference proteome</keyword>
<accession>A0A0K6H0G7</accession>
<dbReference type="OrthoDB" id="8967327at2"/>
<reference evidence="2" key="1">
    <citation type="submission" date="2015-08" db="EMBL/GenBank/DDBJ databases">
        <authorList>
            <person name="Varghese N."/>
        </authorList>
    </citation>
    <scope>NUCLEOTIDE SEQUENCE [LARGE SCALE GENOMIC DNA]</scope>
    <source>
        <strain evidence="2">DSM 17901</strain>
    </source>
</reference>
<dbReference type="Proteomes" id="UP000243535">
    <property type="component" value="Unassembled WGS sequence"/>
</dbReference>